<reference evidence="1 2" key="1">
    <citation type="submission" date="2018-11" db="EMBL/GenBank/DDBJ databases">
        <authorList>
            <consortium name="Pathogen Informatics"/>
        </authorList>
    </citation>
    <scope>NUCLEOTIDE SEQUENCE [LARGE SCALE GENOMIC DNA]</scope>
    <source>
        <strain evidence="1 2">Zambia</strain>
    </source>
</reference>
<accession>A0A3P8DUG0</accession>
<dbReference type="EMBL" id="UZAI01009117">
    <property type="protein sequence ID" value="VDP03909.1"/>
    <property type="molecule type" value="Genomic_DNA"/>
</dbReference>
<dbReference type="Proteomes" id="UP000277204">
    <property type="component" value="Unassembled WGS sequence"/>
</dbReference>
<keyword evidence="2" id="KW-1185">Reference proteome</keyword>
<proteinExistence type="predicted"/>
<gene>
    <name evidence="1" type="ORF">SMRZ_LOCUS13099</name>
</gene>
<evidence type="ECO:0000313" key="1">
    <source>
        <dbReference type="EMBL" id="VDP03909.1"/>
    </source>
</evidence>
<dbReference type="AlphaFoldDB" id="A0A3P8DUG0"/>
<evidence type="ECO:0000313" key="2">
    <source>
        <dbReference type="Proteomes" id="UP000277204"/>
    </source>
</evidence>
<organism evidence="1 2">
    <name type="scientific">Schistosoma margrebowiei</name>
    <dbReference type="NCBI Taxonomy" id="48269"/>
    <lineage>
        <taxon>Eukaryota</taxon>
        <taxon>Metazoa</taxon>
        <taxon>Spiralia</taxon>
        <taxon>Lophotrochozoa</taxon>
        <taxon>Platyhelminthes</taxon>
        <taxon>Trematoda</taxon>
        <taxon>Digenea</taxon>
        <taxon>Strigeidida</taxon>
        <taxon>Schistosomatoidea</taxon>
        <taxon>Schistosomatidae</taxon>
        <taxon>Schistosoma</taxon>
    </lineage>
</organism>
<sequence>MNLTYRILSAAGFKNDESEAVLSPYTAQVNIMLLLYHRLL</sequence>
<name>A0A3P8DUG0_9TREM</name>
<protein>
    <submittedName>
        <fullName evidence="1">Uncharacterized protein</fullName>
    </submittedName>
</protein>